<evidence type="ECO:0000313" key="1">
    <source>
        <dbReference type="EMBL" id="RXZ44256.1"/>
    </source>
</evidence>
<keyword evidence="2" id="KW-1185">Reference proteome</keyword>
<proteinExistence type="predicted"/>
<reference evidence="1 2" key="1">
    <citation type="submission" date="2018-10" db="EMBL/GenBank/DDBJ databases">
        <title>Draft genome of Fastidiocella sp. strain 375T, a bacterium isolated from a karstic cave dripping water.</title>
        <authorList>
            <person name="Coelho C."/>
            <person name="Verissimo A."/>
            <person name="Tiago I."/>
        </authorList>
    </citation>
    <scope>NUCLEOTIDE SEQUENCE [LARGE SCALE GENOMIC DNA]</scope>
    <source>
        <strain evidence="1 2">CAVE-375</strain>
    </source>
</reference>
<accession>A0ABY0FDJ3</accession>
<gene>
    <name evidence="1" type="ORF">EBB06_06890</name>
</gene>
<comment type="caution">
    <text evidence="1">The sequence shown here is derived from an EMBL/GenBank/DDBJ whole genome shotgun (WGS) entry which is preliminary data.</text>
</comment>
<organism evidence="1 2">
    <name type="scientific">Crenobacter cavernae</name>
    <dbReference type="NCBI Taxonomy" id="2290923"/>
    <lineage>
        <taxon>Bacteria</taxon>
        <taxon>Pseudomonadati</taxon>
        <taxon>Pseudomonadota</taxon>
        <taxon>Betaproteobacteria</taxon>
        <taxon>Neisseriales</taxon>
        <taxon>Neisseriaceae</taxon>
        <taxon>Crenobacter</taxon>
    </lineage>
</organism>
<dbReference type="EMBL" id="REGR01000004">
    <property type="protein sequence ID" value="RXZ44256.1"/>
    <property type="molecule type" value="Genomic_DNA"/>
</dbReference>
<protein>
    <submittedName>
        <fullName evidence="1">Uncharacterized protein</fullName>
    </submittedName>
</protein>
<dbReference type="RefSeq" id="WP_129212475.1">
    <property type="nucleotide sequence ID" value="NZ_REGR01000004.1"/>
</dbReference>
<sequence>MAEADRFQIHYYLANNSHAMDAFVRNKCEAELLAIFQEVCSTLGTSIKIESIPFDQGGLREYWKVYGESSVQINTTLAILAIIVSVISTTLSRIPISDPEKDEREKTIQELTIEEKRLAIEEKRLALDKLRKEMKEGQPSHETIEKAAKAAELNLKIQSRRSNFYKQLGAYEKVTAVGFSVLDVHDKEVVQEHFVPRADFTKYVLIDNSLPTETVDGAVIEIVAPVLKEGNYKWKGIYDGEAISFSMTDAEFKNAVLQEKVAFQHGSCINCVLHIHRKFNEIGEVEITGYSAITVLDKTDGGSTVETTQGKKHRLYKKFIQNQQGLF</sequence>
<name>A0ABY0FDJ3_9NEIS</name>
<dbReference type="Proteomes" id="UP000290682">
    <property type="component" value="Unassembled WGS sequence"/>
</dbReference>
<evidence type="ECO:0000313" key="2">
    <source>
        <dbReference type="Proteomes" id="UP000290682"/>
    </source>
</evidence>